<dbReference type="SMART" id="SM00724">
    <property type="entry name" value="TLC"/>
    <property type="match status" value="1"/>
</dbReference>
<dbReference type="InterPro" id="IPR006634">
    <property type="entry name" value="TLC-dom"/>
</dbReference>
<dbReference type="GO" id="GO:0005783">
    <property type="term" value="C:endoplasmic reticulum"/>
    <property type="evidence" value="ECO:0007669"/>
    <property type="project" value="TreeGrafter"/>
</dbReference>
<proteinExistence type="predicted"/>
<comment type="caution">
    <text evidence="8">The sequence shown here is derived from an EMBL/GenBank/DDBJ whole genome shotgun (WGS) entry which is preliminary data.</text>
</comment>
<dbReference type="EMBL" id="JADGJQ010000027">
    <property type="protein sequence ID" value="KAJ3178355.1"/>
    <property type="molecule type" value="Genomic_DNA"/>
</dbReference>
<dbReference type="Proteomes" id="UP001212152">
    <property type="component" value="Unassembled WGS sequence"/>
</dbReference>
<evidence type="ECO:0000256" key="1">
    <source>
        <dbReference type="ARBA" id="ARBA00004141"/>
    </source>
</evidence>
<dbReference type="AlphaFoldDB" id="A0AAD5TLR4"/>
<evidence type="ECO:0000256" key="4">
    <source>
        <dbReference type="ARBA" id="ARBA00023136"/>
    </source>
</evidence>
<feature type="transmembrane region" description="Helical" evidence="6">
    <location>
        <begin position="183"/>
        <end position="203"/>
    </location>
</feature>
<feature type="transmembrane region" description="Helical" evidence="6">
    <location>
        <begin position="223"/>
        <end position="242"/>
    </location>
</feature>
<sequence>MSAITSPIDAVAQLLELKKLPDHSATFLLSAAACQAIFILAHRLSQYSQHYTCLSPIKKIDWRIHVVSSFHAALIVILAYPLLSNEALVKDKIGGYDAYAGEVYAVACGYFLWDSVVCLMNIKQFGVGFALHGVSCLGVFLLSFRPFLMYYGAAFLMFELSTPFLNIHWFCDKTGRTGSTLQKVNGAVLIVTFFVARIVFGFLNSYDFILTCLARIDEIPSHYVYFYGAANILLNALNVFWFSQMIKSIARRFSPAATEKNGRSSGKRDTAKRN</sequence>
<evidence type="ECO:0000256" key="3">
    <source>
        <dbReference type="ARBA" id="ARBA00022989"/>
    </source>
</evidence>
<evidence type="ECO:0000259" key="7">
    <source>
        <dbReference type="PROSITE" id="PS50922"/>
    </source>
</evidence>
<accession>A0AAD5TLR4</accession>
<dbReference type="PANTHER" id="PTHR13439">
    <property type="entry name" value="CT120 PROTEIN"/>
    <property type="match status" value="1"/>
</dbReference>
<dbReference type="Pfam" id="PF03798">
    <property type="entry name" value="TRAM_LAG1_CLN8"/>
    <property type="match status" value="1"/>
</dbReference>
<gene>
    <name evidence="8" type="ORF">HDU87_003668</name>
</gene>
<feature type="transmembrane region" description="Helical" evidence="6">
    <location>
        <begin position="125"/>
        <end position="144"/>
    </location>
</feature>
<evidence type="ECO:0000256" key="6">
    <source>
        <dbReference type="SAM" id="Phobius"/>
    </source>
</evidence>
<feature type="transmembrane region" description="Helical" evidence="6">
    <location>
        <begin position="150"/>
        <end position="171"/>
    </location>
</feature>
<dbReference type="InterPro" id="IPR050846">
    <property type="entry name" value="TLCD"/>
</dbReference>
<name>A0AAD5TLR4_9FUNG</name>
<feature type="domain" description="TLC" evidence="7">
    <location>
        <begin position="57"/>
        <end position="254"/>
    </location>
</feature>
<evidence type="ECO:0000256" key="5">
    <source>
        <dbReference type="PROSITE-ProRule" id="PRU00205"/>
    </source>
</evidence>
<dbReference type="PANTHER" id="PTHR13439:SF0">
    <property type="entry name" value="TOPOISOMERASE I DAMAGE AFFECTED PROTEIN 4"/>
    <property type="match status" value="1"/>
</dbReference>
<reference evidence="8" key="1">
    <citation type="submission" date="2020-05" db="EMBL/GenBank/DDBJ databases">
        <title>Phylogenomic resolution of chytrid fungi.</title>
        <authorList>
            <person name="Stajich J.E."/>
            <person name="Amses K."/>
            <person name="Simmons R."/>
            <person name="Seto K."/>
            <person name="Myers J."/>
            <person name="Bonds A."/>
            <person name="Quandt C.A."/>
            <person name="Barry K."/>
            <person name="Liu P."/>
            <person name="Grigoriev I."/>
            <person name="Longcore J.E."/>
            <person name="James T.Y."/>
        </authorList>
    </citation>
    <scope>NUCLEOTIDE SEQUENCE</scope>
    <source>
        <strain evidence="8">JEL0379</strain>
    </source>
</reference>
<keyword evidence="3 6" id="KW-1133">Transmembrane helix</keyword>
<keyword evidence="4 5" id="KW-0472">Membrane</keyword>
<dbReference type="PROSITE" id="PS50922">
    <property type="entry name" value="TLC"/>
    <property type="match status" value="1"/>
</dbReference>
<feature type="transmembrane region" description="Helical" evidence="6">
    <location>
        <begin position="24"/>
        <end position="41"/>
    </location>
</feature>
<feature type="transmembrane region" description="Helical" evidence="6">
    <location>
        <begin position="95"/>
        <end position="113"/>
    </location>
</feature>
<feature type="transmembrane region" description="Helical" evidence="6">
    <location>
        <begin position="62"/>
        <end position="83"/>
    </location>
</feature>
<dbReference type="GO" id="GO:0055088">
    <property type="term" value="P:lipid homeostasis"/>
    <property type="evidence" value="ECO:0007669"/>
    <property type="project" value="TreeGrafter"/>
</dbReference>
<comment type="subcellular location">
    <subcellularLocation>
        <location evidence="1">Membrane</location>
        <topology evidence="1">Multi-pass membrane protein</topology>
    </subcellularLocation>
</comment>
<dbReference type="GO" id="GO:0016020">
    <property type="term" value="C:membrane"/>
    <property type="evidence" value="ECO:0007669"/>
    <property type="project" value="UniProtKB-SubCell"/>
</dbReference>
<protein>
    <recommendedName>
        <fullName evidence="7">TLC domain-containing protein</fullName>
    </recommendedName>
</protein>
<evidence type="ECO:0000313" key="9">
    <source>
        <dbReference type="Proteomes" id="UP001212152"/>
    </source>
</evidence>
<evidence type="ECO:0000313" key="8">
    <source>
        <dbReference type="EMBL" id="KAJ3178355.1"/>
    </source>
</evidence>
<evidence type="ECO:0000256" key="2">
    <source>
        <dbReference type="ARBA" id="ARBA00022692"/>
    </source>
</evidence>
<keyword evidence="9" id="KW-1185">Reference proteome</keyword>
<keyword evidence="2 5" id="KW-0812">Transmembrane</keyword>
<organism evidence="8 9">
    <name type="scientific">Geranomyces variabilis</name>
    <dbReference type="NCBI Taxonomy" id="109894"/>
    <lineage>
        <taxon>Eukaryota</taxon>
        <taxon>Fungi</taxon>
        <taxon>Fungi incertae sedis</taxon>
        <taxon>Chytridiomycota</taxon>
        <taxon>Chytridiomycota incertae sedis</taxon>
        <taxon>Chytridiomycetes</taxon>
        <taxon>Spizellomycetales</taxon>
        <taxon>Powellomycetaceae</taxon>
        <taxon>Geranomyces</taxon>
    </lineage>
</organism>